<dbReference type="EMBL" id="JACJID010000001">
    <property type="protein sequence ID" value="MBA8924610.1"/>
    <property type="molecule type" value="Genomic_DNA"/>
</dbReference>
<evidence type="ECO:0000256" key="2">
    <source>
        <dbReference type="ARBA" id="ARBA00023315"/>
    </source>
</evidence>
<reference evidence="4 5" key="1">
    <citation type="submission" date="2020-08" db="EMBL/GenBank/DDBJ databases">
        <title>Genomic Encyclopedia of Archaeal and Bacterial Type Strains, Phase II (KMG-II): from individual species to whole genera.</title>
        <authorList>
            <person name="Goeker M."/>
        </authorList>
    </citation>
    <scope>NUCLEOTIDE SEQUENCE [LARGE SCALE GENOMIC DNA]</scope>
    <source>
        <strain evidence="4 5">DSM 43850</strain>
    </source>
</reference>
<keyword evidence="1" id="KW-0808">Transferase</keyword>
<keyword evidence="2" id="KW-0012">Acyltransferase</keyword>
<sequence length="150" mass="16333">MSEVQFRRAREADVAAIVAMLADDVLGATRESPDDLSPYLAAFKDIEADPNQYLVVADREGEVVGTMQLTFLPGLSRKGATRAQIEGVRVRGTERGTGLGSQLMTWAVDQARSRGCTVVQLTSDTARTDAHRFYEQLGFTASHLGFKLAL</sequence>
<accession>A0ABR6BCL8</accession>
<comment type="caution">
    <text evidence="4">The sequence shown here is derived from an EMBL/GenBank/DDBJ whole genome shotgun (WGS) entry which is preliminary data.</text>
</comment>
<dbReference type="Gene3D" id="3.40.630.30">
    <property type="match status" value="1"/>
</dbReference>
<dbReference type="CDD" id="cd04301">
    <property type="entry name" value="NAT_SF"/>
    <property type="match status" value="1"/>
</dbReference>
<evidence type="ECO:0000256" key="1">
    <source>
        <dbReference type="ARBA" id="ARBA00022679"/>
    </source>
</evidence>
<dbReference type="SUPFAM" id="SSF55729">
    <property type="entry name" value="Acyl-CoA N-acyltransferases (Nat)"/>
    <property type="match status" value="1"/>
</dbReference>
<dbReference type="InterPro" id="IPR016181">
    <property type="entry name" value="Acyl_CoA_acyltransferase"/>
</dbReference>
<dbReference type="PANTHER" id="PTHR43877">
    <property type="entry name" value="AMINOALKYLPHOSPHONATE N-ACETYLTRANSFERASE-RELATED-RELATED"/>
    <property type="match status" value="1"/>
</dbReference>
<evidence type="ECO:0000259" key="3">
    <source>
        <dbReference type="PROSITE" id="PS51186"/>
    </source>
</evidence>
<gene>
    <name evidence="4" type="ORF">BC739_001807</name>
</gene>
<evidence type="ECO:0000313" key="5">
    <source>
        <dbReference type="Proteomes" id="UP000517916"/>
    </source>
</evidence>
<organism evidence="4 5">
    <name type="scientific">Kutzneria viridogrisea</name>
    <dbReference type="NCBI Taxonomy" id="47990"/>
    <lineage>
        <taxon>Bacteria</taxon>
        <taxon>Bacillati</taxon>
        <taxon>Actinomycetota</taxon>
        <taxon>Actinomycetes</taxon>
        <taxon>Pseudonocardiales</taxon>
        <taxon>Pseudonocardiaceae</taxon>
        <taxon>Kutzneria</taxon>
    </lineage>
</organism>
<proteinExistence type="predicted"/>
<name>A0ABR6BCL8_9PSEU</name>
<evidence type="ECO:0000313" key="4">
    <source>
        <dbReference type="EMBL" id="MBA8924610.1"/>
    </source>
</evidence>
<feature type="domain" description="N-acetyltransferase" evidence="3">
    <location>
        <begin position="4"/>
        <end position="150"/>
    </location>
</feature>
<dbReference type="PANTHER" id="PTHR43877:SF2">
    <property type="entry name" value="AMINOALKYLPHOSPHONATE N-ACETYLTRANSFERASE-RELATED"/>
    <property type="match status" value="1"/>
</dbReference>
<keyword evidence="5" id="KW-1185">Reference proteome</keyword>
<dbReference type="InterPro" id="IPR000182">
    <property type="entry name" value="GNAT_dom"/>
</dbReference>
<dbReference type="PROSITE" id="PS51186">
    <property type="entry name" value="GNAT"/>
    <property type="match status" value="1"/>
</dbReference>
<dbReference type="Proteomes" id="UP000517916">
    <property type="component" value="Unassembled WGS sequence"/>
</dbReference>
<dbReference type="InterPro" id="IPR050832">
    <property type="entry name" value="Bact_Acetyltransf"/>
</dbReference>
<protein>
    <submittedName>
        <fullName evidence="4">GNAT superfamily N-acetyltransferase</fullName>
    </submittedName>
</protein>
<dbReference type="Pfam" id="PF00583">
    <property type="entry name" value="Acetyltransf_1"/>
    <property type="match status" value="1"/>
</dbReference>